<sequence>MSTTRRAFLIAAGASGLPWISVGAAAQASTRTWVIDAALPQSRVMLRRARLASARVESLSGDAGWLWIERLSKEAMSSSHAIGGLTRFADAFVLSQLGAGIGMRATHHLAFVDDAVLWTLEHG</sequence>
<name>A0AA37IH89_9BURK</name>
<proteinExistence type="predicted"/>
<gene>
    <name evidence="2" type="ORF">CBA19CS42_19440</name>
</gene>
<dbReference type="RefSeq" id="WP_238213343.1">
    <property type="nucleotide sequence ID" value="NZ_BPUS01000007.1"/>
</dbReference>
<dbReference type="PROSITE" id="PS51318">
    <property type="entry name" value="TAT"/>
    <property type="match status" value="1"/>
</dbReference>
<keyword evidence="1" id="KW-0732">Signal</keyword>
<organism evidence="2 3">
    <name type="scientific">Caballeronia novacaledonica</name>
    <dbReference type="NCBI Taxonomy" id="1544861"/>
    <lineage>
        <taxon>Bacteria</taxon>
        <taxon>Pseudomonadati</taxon>
        <taxon>Pseudomonadota</taxon>
        <taxon>Betaproteobacteria</taxon>
        <taxon>Burkholderiales</taxon>
        <taxon>Burkholderiaceae</taxon>
        <taxon>Caballeronia</taxon>
    </lineage>
</organism>
<dbReference type="InterPro" id="IPR006311">
    <property type="entry name" value="TAT_signal"/>
</dbReference>
<comment type="caution">
    <text evidence="2">The sequence shown here is derived from an EMBL/GenBank/DDBJ whole genome shotgun (WGS) entry which is preliminary data.</text>
</comment>
<accession>A0AA37IH89</accession>
<evidence type="ECO:0000313" key="3">
    <source>
        <dbReference type="Proteomes" id="UP001055111"/>
    </source>
</evidence>
<reference evidence="2" key="1">
    <citation type="submission" date="2022-09" db="EMBL/GenBank/DDBJ databases">
        <title>Isolation and characterization of 3-chlorobenzoate degrading bacteria from soils in Shizuoka.</title>
        <authorList>
            <person name="Ifat A."/>
            <person name="Ogawa N."/>
            <person name="Kimbara K."/>
            <person name="Moriuchi R."/>
            <person name="Dohra H."/>
            <person name="Shintani M."/>
        </authorList>
    </citation>
    <scope>NUCLEOTIDE SEQUENCE</scope>
    <source>
        <strain evidence="2">19CS4-2</strain>
    </source>
</reference>
<feature type="chain" id="PRO_5041241519" evidence="1">
    <location>
        <begin position="25"/>
        <end position="123"/>
    </location>
</feature>
<evidence type="ECO:0000313" key="2">
    <source>
        <dbReference type="EMBL" id="GJH26726.1"/>
    </source>
</evidence>
<dbReference type="EMBL" id="BPUS01000007">
    <property type="protein sequence ID" value="GJH26726.1"/>
    <property type="molecule type" value="Genomic_DNA"/>
</dbReference>
<protein>
    <submittedName>
        <fullName evidence="2">Uncharacterized protein</fullName>
    </submittedName>
</protein>
<dbReference type="Proteomes" id="UP001055111">
    <property type="component" value="Unassembled WGS sequence"/>
</dbReference>
<feature type="signal peptide" evidence="1">
    <location>
        <begin position="1"/>
        <end position="24"/>
    </location>
</feature>
<dbReference type="AlphaFoldDB" id="A0AA37IH89"/>
<evidence type="ECO:0000256" key="1">
    <source>
        <dbReference type="SAM" id="SignalP"/>
    </source>
</evidence>